<evidence type="ECO:0000256" key="9">
    <source>
        <dbReference type="ARBA" id="ARBA00023136"/>
    </source>
</evidence>
<evidence type="ECO:0000256" key="8">
    <source>
        <dbReference type="ARBA" id="ARBA00022989"/>
    </source>
</evidence>
<comment type="similarity">
    <text evidence="2">Belongs to the ERD2 family.</text>
</comment>
<dbReference type="GeneID" id="114327306"/>
<reference evidence="13" key="1">
    <citation type="submission" date="2025-05" db="UniProtKB">
        <authorList>
            <consortium name="EnsemblMetazoa"/>
        </authorList>
    </citation>
    <scope>IDENTIFICATION</scope>
</reference>
<sequence length="275" mass="32111">MCMLAACSLLVIYLVHSDMFLFSEFEDMNVFIIAGDASHTLAMLYLLWSIIKEKSYAGVSAKTQLLYTAVFITRYLDLFSYFISYYNTIMKVFFILVSAITFLLAFKMESTYEKKYDSFWSEVLIAGALIFAVFFSHSLDAIEILWTFSEYLEAVVIIPQIYMIFHSKKITRHMKVYLFLLVLYKTMYICNWIYRYNMENRVDLTSDISGFVDVMIFFLGVVILRCSKITIHEYEQKDVTKWKNIFLISSGFASPRATQKDAPLVTEHVYQPVVV</sequence>
<keyword evidence="8 11" id="KW-1133">Transmembrane helix</keyword>
<keyword evidence="10" id="KW-0675">Receptor</keyword>
<feature type="transmembrane region" description="Helical" evidence="11">
    <location>
        <begin position="118"/>
        <end position="138"/>
    </location>
</feature>
<evidence type="ECO:0008006" key="15">
    <source>
        <dbReference type="Google" id="ProtNLM"/>
    </source>
</evidence>
<proteinExistence type="inferred from homology"/>
<accession>A0ABM5JR21</accession>
<feature type="chain" id="PRO_5047158399" description="ER lumen protein-retaining receptor" evidence="12">
    <location>
        <begin position="18"/>
        <end position="275"/>
    </location>
</feature>
<evidence type="ECO:0000313" key="13">
    <source>
        <dbReference type="EnsemblMetazoa" id="XP_050500385.1"/>
    </source>
</evidence>
<evidence type="ECO:0000256" key="5">
    <source>
        <dbReference type="ARBA" id="ARBA00022824"/>
    </source>
</evidence>
<dbReference type="Proteomes" id="UP001652700">
    <property type="component" value="Unplaced"/>
</dbReference>
<keyword evidence="14" id="KW-1185">Reference proteome</keyword>
<evidence type="ECO:0000256" key="11">
    <source>
        <dbReference type="SAM" id="Phobius"/>
    </source>
</evidence>
<dbReference type="PANTHER" id="PTHR10585">
    <property type="entry name" value="ER LUMEN PROTEIN RETAINING RECEPTOR"/>
    <property type="match status" value="1"/>
</dbReference>
<feature type="transmembrane region" description="Helical" evidence="11">
    <location>
        <begin position="33"/>
        <end position="51"/>
    </location>
</feature>
<feature type="transmembrane region" description="Helical" evidence="11">
    <location>
        <begin position="177"/>
        <end position="196"/>
    </location>
</feature>
<keyword evidence="5" id="KW-0256">Endoplasmic reticulum</keyword>
<dbReference type="Pfam" id="PF00810">
    <property type="entry name" value="ER_lumen_recept"/>
    <property type="match status" value="1"/>
</dbReference>
<evidence type="ECO:0000256" key="1">
    <source>
        <dbReference type="ARBA" id="ARBA00004477"/>
    </source>
</evidence>
<feature type="transmembrane region" description="Helical" evidence="11">
    <location>
        <begin position="208"/>
        <end position="227"/>
    </location>
</feature>
<evidence type="ECO:0000256" key="12">
    <source>
        <dbReference type="SAM" id="SignalP"/>
    </source>
</evidence>
<feature type="signal peptide" evidence="12">
    <location>
        <begin position="1"/>
        <end position="17"/>
    </location>
</feature>
<organism evidence="13 14">
    <name type="scientific">Diabrotica virgifera virgifera</name>
    <name type="common">western corn rootworm</name>
    <dbReference type="NCBI Taxonomy" id="50390"/>
    <lineage>
        <taxon>Eukaryota</taxon>
        <taxon>Metazoa</taxon>
        <taxon>Ecdysozoa</taxon>
        <taxon>Arthropoda</taxon>
        <taxon>Hexapoda</taxon>
        <taxon>Insecta</taxon>
        <taxon>Pterygota</taxon>
        <taxon>Neoptera</taxon>
        <taxon>Endopterygota</taxon>
        <taxon>Coleoptera</taxon>
        <taxon>Polyphaga</taxon>
        <taxon>Cucujiformia</taxon>
        <taxon>Chrysomeloidea</taxon>
        <taxon>Chrysomelidae</taxon>
        <taxon>Galerucinae</taxon>
        <taxon>Diabroticina</taxon>
        <taxon>Diabroticites</taxon>
        <taxon>Diabrotica</taxon>
    </lineage>
</organism>
<dbReference type="InterPro" id="IPR000133">
    <property type="entry name" value="ER_ret_rcpt"/>
</dbReference>
<evidence type="ECO:0000313" key="14">
    <source>
        <dbReference type="Proteomes" id="UP001652700"/>
    </source>
</evidence>
<keyword evidence="9 11" id="KW-0472">Membrane</keyword>
<keyword evidence="12" id="KW-0732">Signal</keyword>
<evidence type="ECO:0000256" key="4">
    <source>
        <dbReference type="ARBA" id="ARBA00022692"/>
    </source>
</evidence>
<protein>
    <recommendedName>
        <fullName evidence="15">ER lumen protein-retaining receptor</fullName>
    </recommendedName>
</protein>
<name>A0ABM5JR21_DIAVI</name>
<keyword evidence="7" id="KW-0653">Protein transport</keyword>
<dbReference type="EnsemblMetazoa" id="XM_050644428.1">
    <property type="protein sequence ID" value="XP_050500385.1"/>
    <property type="gene ID" value="LOC114327306"/>
</dbReference>
<feature type="transmembrane region" description="Helical" evidence="11">
    <location>
        <begin position="144"/>
        <end position="165"/>
    </location>
</feature>
<keyword evidence="4 11" id="KW-0812">Transmembrane</keyword>
<feature type="transmembrane region" description="Helical" evidence="11">
    <location>
        <begin position="89"/>
        <end position="106"/>
    </location>
</feature>
<evidence type="ECO:0000256" key="10">
    <source>
        <dbReference type="ARBA" id="ARBA00023170"/>
    </source>
</evidence>
<keyword evidence="3" id="KW-0813">Transport</keyword>
<dbReference type="RefSeq" id="XP_050500385.1">
    <property type="nucleotide sequence ID" value="XM_050644428.1"/>
</dbReference>
<keyword evidence="6" id="KW-0931">ER-Golgi transport</keyword>
<dbReference type="PRINTS" id="PR00660">
    <property type="entry name" value="ERLUMENR"/>
</dbReference>
<comment type="subcellular location">
    <subcellularLocation>
        <location evidence="1">Endoplasmic reticulum membrane</location>
        <topology evidence="1">Multi-pass membrane protein</topology>
    </subcellularLocation>
</comment>
<evidence type="ECO:0000256" key="2">
    <source>
        <dbReference type="ARBA" id="ARBA00010120"/>
    </source>
</evidence>
<evidence type="ECO:0000256" key="3">
    <source>
        <dbReference type="ARBA" id="ARBA00022448"/>
    </source>
</evidence>
<evidence type="ECO:0000256" key="7">
    <source>
        <dbReference type="ARBA" id="ARBA00022927"/>
    </source>
</evidence>
<evidence type="ECO:0000256" key="6">
    <source>
        <dbReference type="ARBA" id="ARBA00022892"/>
    </source>
</evidence>